<dbReference type="SUPFAM" id="SSF55298">
    <property type="entry name" value="YjgF-like"/>
    <property type="match status" value="1"/>
</dbReference>
<dbReference type="Pfam" id="PF01042">
    <property type="entry name" value="Ribonuc_L-PSP"/>
    <property type="match status" value="1"/>
</dbReference>
<dbReference type="InterPro" id="IPR006175">
    <property type="entry name" value="YjgF/YER057c/UK114"/>
</dbReference>
<name>A0A6J4U5M7_9SPHN</name>
<reference evidence="1" key="1">
    <citation type="submission" date="2020-02" db="EMBL/GenBank/DDBJ databases">
        <authorList>
            <person name="Meier V. D."/>
        </authorList>
    </citation>
    <scope>NUCLEOTIDE SEQUENCE</scope>
    <source>
        <strain evidence="1">AVDCRST_MAG91</strain>
    </source>
</reference>
<dbReference type="InterPro" id="IPR035959">
    <property type="entry name" value="RutC-like_sf"/>
</dbReference>
<dbReference type="PANTHER" id="PTHR11803">
    <property type="entry name" value="2-IMINOBUTANOATE/2-IMINOPROPANOATE DEAMINASE RIDA"/>
    <property type="match status" value="1"/>
</dbReference>
<dbReference type="CDD" id="cd00448">
    <property type="entry name" value="YjgF_YER057c_UK114_family"/>
    <property type="match status" value="1"/>
</dbReference>
<dbReference type="AlphaFoldDB" id="A0A6J4U5M7"/>
<sequence length="139" mass="15084">MTIRSLCPGGGRLITNPDPYEPYLLSQAIKLGDLLFVSGQAGYADDGQIVSGGFLPQGEQAFANLRRALEAGGSGLEHVVKVTIFVTDMQANFKDVVTLRRKFWSQPYPADTIVEVKALYNPEVMIEIDAIAAVPSREA</sequence>
<dbReference type="PANTHER" id="PTHR11803:SF44">
    <property type="entry name" value="RUTC FAMILY PROTEIN YJGH"/>
    <property type="match status" value="1"/>
</dbReference>
<dbReference type="EMBL" id="CADCVX010000680">
    <property type="protein sequence ID" value="CAA9541067.1"/>
    <property type="molecule type" value="Genomic_DNA"/>
</dbReference>
<proteinExistence type="predicted"/>
<gene>
    <name evidence="1" type="ORF">AVDCRST_MAG91-3855</name>
</gene>
<protein>
    <submittedName>
        <fullName evidence="1">RidA/YER057c/UK114 superfamily protein</fullName>
    </submittedName>
</protein>
<dbReference type="GO" id="GO:0019239">
    <property type="term" value="F:deaminase activity"/>
    <property type="evidence" value="ECO:0007669"/>
    <property type="project" value="TreeGrafter"/>
</dbReference>
<dbReference type="Gene3D" id="3.30.1330.40">
    <property type="entry name" value="RutC-like"/>
    <property type="match status" value="1"/>
</dbReference>
<organism evidence="1">
    <name type="scientific">uncultured Sphingomonadaceae bacterium</name>
    <dbReference type="NCBI Taxonomy" id="169976"/>
    <lineage>
        <taxon>Bacteria</taxon>
        <taxon>Pseudomonadati</taxon>
        <taxon>Pseudomonadota</taxon>
        <taxon>Alphaproteobacteria</taxon>
        <taxon>Sphingomonadales</taxon>
        <taxon>Sphingomonadaceae</taxon>
        <taxon>environmental samples</taxon>
    </lineage>
</organism>
<dbReference type="GO" id="GO:0005829">
    <property type="term" value="C:cytosol"/>
    <property type="evidence" value="ECO:0007669"/>
    <property type="project" value="TreeGrafter"/>
</dbReference>
<evidence type="ECO:0000313" key="1">
    <source>
        <dbReference type="EMBL" id="CAA9541067.1"/>
    </source>
</evidence>
<accession>A0A6J4U5M7</accession>